<evidence type="ECO:0000313" key="3">
    <source>
        <dbReference type="Proteomes" id="UP001341281"/>
    </source>
</evidence>
<evidence type="ECO:0000313" key="2">
    <source>
        <dbReference type="EMBL" id="WVZ49806.1"/>
    </source>
</evidence>
<keyword evidence="3" id="KW-1185">Reference proteome</keyword>
<accession>A0AAQ3PMV7</accession>
<name>A0AAQ3PMV7_PASNO</name>
<dbReference type="Proteomes" id="UP001341281">
    <property type="component" value="Chromosome 01"/>
</dbReference>
<dbReference type="InterPro" id="IPR000477">
    <property type="entry name" value="RT_dom"/>
</dbReference>
<dbReference type="PANTHER" id="PTHR33116">
    <property type="entry name" value="REVERSE TRANSCRIPTASE ZINC-BINDING DOMAIN-CONTAINING PROTEIN-RELATED-RELATED"/>
    <property type="match status" value="1"/>
</dbReference>
<protein>
    <recommendedName>
        <fullName evidence="1">Reverse transcriptase domain-containing protein</fullName>
    </recommendedName>
</protein>
<dbReference type="PROSITE" id="PS50878">
    <property type="entry name" value="RT_POL"/>
    <property type="match status" value="1"/>
</dbReference>
<dbReference type="EMBL" id="CP144745">
    <property type="protein sequence ID" value="WVZ49806.1"/>
    <property type="molecule type" value="Genomic_DNA"/>
</dbReference>
<dbReference type="Pfam" id="PF00078">
    <property type="entry name" value="RVT_1"/>
    <property type="match status" value="1"/>
</dbReference>
<gene>
    <name evidence="2" type="ORF">U9M48_001132</name>
</gene>
<evidence type="ECO:0000259" key="1">
    <source>
        <dbReference type="PROSITE" id="PS50878"/>
    </source>
</evidence>
<proteinExistence type="predicted"/>
<feature type="domain" description="Reverse transcriptase" evidence="1">
    <location>
        <begin position="6"/>
        <end position="276"/>
    </location>
</feature>
<dbReference type="InterPro" id="IPR043502">
    <property type="entry name" value="DNA/RNA_pol_sf"/>
</dbReference>
<dbReference type="PANTHER" id="PTHR33116:SF87">
    <property type="entry name" value="OS01G0158850 PROTEIN"/>
    <property type="match status" value="1"/>
</dbReference>
<reference evidence="2 3" key="1">
    <citation type="submission" date="2024-02" db="EMBL/GenBank/DDBJ databases">
        <title>High-quality chromosome-scale genome assembly of Pensacola bahiagrass (Paspalum notatum Flugge var. saurae).</title>
        <authorList>
            <person name="Vega J.M."/>
            <person name="Podio M."/>
            <person name="Orjuela J."/>
            <person name="Siena L.A."/>
            <person name="Pessino S.C."/>
            <person name="Combes M.C."/>
            <person name="Mariac C."/>
            <person name="Albertini E."/>
            <person name="Pupilli F."/>
            <person name="Ortiz J.P.A."/>
            <person name="Leblanc O."/>
        </authorList>
    </citation>
    <scope>NUCLEOTIDE SEQUENCE [LARGE SCALE GENOMIC DNA]</scope>
    <source>
        <strain evidence="2">R1</strain>
        <tissue evidence="2">Leaf</tissue>
    </source>
</reference>
<dbReference type="CDD" id="cd01650">
    <property type="entry name" value="RT_nLTR_like"/>
    <property type="match status" value="1"/>
</dbReference>
<organism evidence="2 3">
    <name type="scientific">Paspalum notatum var. saurae</name>
    <dbReference type="NCBI Taxonomy" id="547442"/>
    <lineage>
        <taxon>Eukaryota</taxon>
        <taxon>Viridiplantae</taxon>
        <taxon>Streptophyta</taxon>
        <taxon>Embryophyta</taxon>
        <taxon>Tracheophyta</taxon>
        <taxon>Spermatophyta</taxon>
        <taxon>Magnoliopsida</taxon>
        <taxon>Liliopsida</taxon>
        <taxon>Poales</taxon>
        <taxon>Poaceae</taxon>
        <taxon>PACMAD clade</taxon>
        <taxon>Panicoideae</taxon>
        <taxon>Andropogonodae</taxon>
        <taxon>Paspaleae</taxon>
        <taxon>Paspalinae</taxon>
        <taxon>Paspalum</taxon>
    </lineage>
</organism>
<dbReference type="AlphaFoldDB" id="A0AAQ3PMV7"/>
<sequence>MALFDEFHKGDLALNRLNFGNIILIPKVGDANKIQQYRPICLLNVSFKIFTKVATNRITKVAHNIIRPSQMAFLPRRNIMEGAVVLHETLHELNRKKLNGVIFKIDFEKAYDKVRWDFLQQTMRMKGFSTSWCNWINSFVQGGNVAINVNGQTGSYFQTRKGLRQGDPLSPILFNIVVDMLAVIFNRAKVGGLVNGIIPHLVEDGLSVLQYADDTVIFLDHDLEKARNMKALFCMFEKNFSEIFCFRQAKECENTYSQLFGCRSGSFPFRYLGIPMHHRKLRNGDWAHIEERFEKCLIGWKGKLLSVGGRLIPKGVLKKLEYFRSRFFWQNDQHNKKYHLIRWDQIRQPKEQGGLGVIDLEVQNKCLMSKWLFKLANEDGIWQNLLRAKYLRSKPLGNGTQKPGDSHFWAGLMDVKDEFLGLGSFSIGEGTWFDFGKIPGVATSR</sequence>
<dbReference type="SUPFAM" id="SSF56672">
    <property type="entry name" value="DNA/RNA polymerases"/>
    <property type="match status" value="1"/>
</dbReference>